<comment type="similarity">
    <text evidence="2">Belongs to the glycosyl hydrolase 2 family.</text>
</comment>
<dbReference type="InterPro" id="IPR014718">
    <property type="entry name" value="GH-type_carb-bd"/>
</dbReference>
<feature type="domain" description="LamG-like jellyroll fold" evidence="11">
    <location>
        <begin position="714"/>
        <end position="846"/>
    </location>
</feature>
<dbReference type="SMART" id="SM01038">
    <property type="entry name" value="Bgal_small_N"/>
    <property type="match status" value="1"/>
</dbReference>
<evidence type="ECO:0000256" key="9">
    <source>
        <dbReference type="ARBA" id="ARBA00032230"/>
    </source>
</evidence>
<evidence type="ECO:0000259" key="11">
    <source>
        <dbReference type="SMART" id="SM00560"/>
    </source>
</evidence>
<dbReference type="EC" id="3.2.1.23" evidence="3"/>
<dbReference type="GO" id="GO:0004565">
    <property type="term" value="F:beta-galactosidase activity"/>
    <property type="evidence" value="ECO:0007669"/>
    <property type="project" value="UniProtKB-EC"/>
</dbReference>
<keyword evidence="8" id="KW-0326">Glycosidase</keyword>
<feature type="signal peptide" evidence="10">
    <location>
        <begin position="1"/>
        <end position="24"/>
    </location>
</feature>
<dbReference type="Gene3D" id="2.60.120.200">
    <property type="match status" value="1"/>
</dbReference>
<dbReference type="SMART" id="SM00560">
    <property type="entry name" value="LamGL"/>
    <property type="match status" value="1"/>
</dbReference>
<keyword evidence="5 10" id="KW-0732">Signal</keyword>
<dbReference type="GO" id="GO:0009341">
    <property type="term" value="C:beta-galactosidase complex"/>
    <property type="evidence" value="ECO:0007669"/>
    <property type="project" value="InterPro"/>
</dbReference>
<dbReference type="Pfam" id="PF02929">
    <property type="entry name" value="Bgal_small_N"/>
    <property type="match status" value="1"/>
</dbReference>
<sequence length="1568" mass="174253">MNRKRVTAIVLAGTLICSPVFSIADGVIAYAADNQFNGEEWYDQIETVEINREPAHATFTPYESVEQALSAEQTVFDDVDETSSPYYQTLNGDWSFKFAQRPADREKQVFGGEAAAAYEENWDTTGWDTIKVPSTIQAQRDENGDFKYEKPLYVNQIYPWANYETVDYNTNGTNKPVAPTVNNSIGQYKRTFTVPEDWDGRQVFVSFQGVESAFYLYINGQRVGYAEDSYTVDEFNITEYLQPGENTIAVEVYRWSTGSYLENQDFIRLSGIFRDVYLYSKNDVELRDFFVTTDLDDTYTDAVLNLEASVRSLDPEVSGTYTVEAQLYGQNDEKAIWDTPLSFDVNVEAGKATVEERADDKGQTASGSKEVTAPKLWFADDPNLYRLAIQLKDPEGNVVETTCQRIGFREISKVDINEAGQEQAQINGKKLMIRGANRQEIDLYAGRAITRDTILEDLKMMKAYNVNAVRTSHYPNNPFTYAAADELGLYICDEANLESHRGATEAGIPSAEPAWTNSTLDRTMNMVERDKNHASVIIWSLGNEATYQTYEMNEDYPLYVDSLWILERDPSRLRKYERDNRYTKGDRENSMVDIYSSQYWSVSSVESHVANTANKAPYIQSEYSHAMGNGVGNFKEYWDIFRTYENAQGGFIWDWIDQSIATPIRNTTEYYVKNPDGTTSQVSGSLTEGRNADDQALDGKVFIPAGDSLNANSEELTLAAWMKMDGMTGADQAIISKGDSGYNLKISRSGNQIEFFVDGWSAGTLTADFPEDKIGEWVYLVGTYADGQYTLYLDGEQIAQRSISKTAPLDDSSYQIGIGDDPEYNGRNFNGLIDGVQVLKKAMTADEVRQAYEAGSYDGGESVVYEMNFTADETVSESTDYEEGIYFGYGGDWGETVTDHDFCGNGLVNADRTPSAELAEVKKVHQEVSFYDDGEAKNGQVRIVNEFLATNLQKYDISWRLLIDNGVFAKGTLTEDQKNIEPGAEATVTLENFSAVENAAEGTDYLLEFSVTLKEDQNWAGEYSGHKGDEIAYEQLELDYDSVVPRPAIEVSEDASITAEDADDTYTVIGTDGGNEFSVTFDKSTGYITNYTVNGDTLLAEGPKPNYFRARVSNDPNFTEEMKNAADNFSVEEFTVDAKDKVVTVHAAGTITTLDSPQSIDYTIYANGDIVVTNQFTPADNTAVGDIARIGMKMTVPQQYQDVTYYGRGPEENYIDRNTGSLIGVYHSTVEELSEAAKYTRPQEHGNRTDVRWTALTDGATGKGIMVAAADTMEMSALHYDAAEINRVYNSYGHPYQVEKTEDTILTVDYAQRGLGNASCGPGPLAEYILNRGVTYTHTFRITPITEESADASAFVSARMENSKQNPDSTMPVSDIKIDGVSLAGFEPARTEYTYQLLNRENLVMPEVTAVATDEQTEVTVTQADADNNYTASVTATSVYGIEKTYTIKFEIKDAIYVSDMEWLVDKSGYSANMRDLCTCGLALGVWVDGVQTPFEKGVGSHAPSEVTFNVDGMNATKFTAVAGIGMEQGGNSNVNFIVKVDGEEVWRQDAVTFKTSVPVEIDITGAK</sequence>
<dbReference type="InterPro" id="IPR006101">
    <property type="entry name" value="Glyco_hydro_2"/>
</dbReference>
<evidence type="ECO:0000259" key="13">
    <source>
        <dbReference type="SMART" id="SM01038"/>
    </source>
</evidence>
<dbReference type="SUPFAM" id="SSF51445">
    <property type="entry name" value="(Trans)glycosidases"/>
    <property type="match status" value="1"/>
</dbReference>
<feature type="domain" description="Glycosyl hydrolase family 98 putative carbohydrate-binding module" evidence="12">
    <location>
        <begin position="1452"/>
        <end position="1568"/>
    </location>
</feature>
<dbReference type="InterPro" id="IPR032312">
    <property type="entry name" value="LacZ_4"/>
</dbReference>
<dbReference type="Pfam" id="PF00703">
    <property type="entry name" value="Glyco_hydro_2"/>
    <property type="match status" value="1"/>
</dbReference>
<comment type="caution">
    <text evidence="14">The sequence shown here is derived from an EMBL/GenBank/DDBJ whole genome shotgun (WGS) entry which is preliminary data.</text>
</comment>
<evidence type="ECO:0000256" key="8">
    <source>
        <dbReference type="ARBA" id="ARBA00023295"/>
    </source>
</evidence>
<dbReference type="Gene3D" id="2.60.40.10">
    <property type="entry name" value="Immunoglobulins"/>
    <property type="match status" value="2"/>
</dbReference>
<dbReference type="InterPro" id="IPR013222">
    <property type="entry name" value="Glyco_hyd_98_carb-bd"/>
</dbReference>
<accession>A0A9D2IL00</accession>
<dbReference type="InterPro" id="IPR006558">
    <property type="entry name" value="LamG-like"/>
</dbReference>
<dbReference type="Pfam" id="PF02836">
    <property type="entry name" value="Glyco_hydro_2_C"/>
    <property type="match status" value="2"/>
</dbReference>
<feature type="non-terminal residue" evidence="14">
    <location>
        <position position="1568"/>
    </location>
</feature>
<dbReference type="EMBL" id="DXCD01000256">
    <property type="protein sequence ID" value="HIZ14235.1"/>
    <property type="molecule type" value="Genomic_DNA"/>
</dbReference>
<evidence type="ECO:0000256" key="4">
    <source>
        <dbReference type="ARBA" id="ARBA00013303"/>
    </source>
</evidence>
<dbReference type="InterPro" id="IPR038637">
    <property type="entry name" value="NPCBM_sf"/>
</dbReference>
<keyword evidence="7" id="KW-1015">Disulfide bond</keyword>
<dbReference type="Pfam" id="PF08305">
    <property type="entry name" value="NPCBM"/>
    <property type="match status" value="1"/>
</dbReference>
<dbReference type="Gene3D" id="2.70.98.10">
    <property type="match status" value="1"/>
</dbReference>
<dbReference type="InterPro" id="IPR006103">
    <property type="entry name" value="Glyco_hydro_2_cat"/>
</dbReference>
<dbReference type="Gene3D" id="2.60.120.260">
    <property type="entry name" value="Galactose-binding domain-like"/>
    <property type="match status" value="1"/>
</dbReference>
<reference evidence="14" key="2">
    <citation type="submission" date="2021-04" db="EMBL/GenBank/DDBJ databases">
        <authorList>
            <person name="Gilroy R."/>
        </authorList>
    </citation>
    <scope>NUCLEOTIDE SEQUENCE</scope>
    <source>
        <strain evidence="14">ChiGjej1B1-13045</strain>
    </source>
</reference>
<dbReference type="Gene3D" id="3.20.20.80">
    <property type="entry name" value="Glycosidases"/>
    <property type="match status" value="1"/>
</dbReference>
<dbReference type="PROSITE" id="PS00608">
    <property type="entry name" value="GLYCOSYL_HYDROL_F2_2"/>
    <property type="match status" value="1"/>
</dbReference>
<dbReference type="InterPro" id="IPR023232">
    <property type="entry name" value="Glyco_hydro_2_AS"/>
</dbReference>
<evidence type="ECO:0000313" key="14">
    <source>
        <dbReference type="EMBL" id="HIZ14235.1"/>
    </source>
</evidence>
<feature type="chain" id="PRO_5038953548" description="Beta-galactosidase" evidence="10">
    <location>
        <begin position="25"/>
        <end position="1568"/>
    </location>
</feature>
<dbReference type="Proteomes" id="UP000824017">
    <property type="component" value="Unassembled WGS sequence"/>
</dbReference>
<name>A0A9D2IL00_9FIRM</name>
<dbReference type="SUPFAM" id="SSF49785">
    <property type="entry name" value="Galactose-binding domain-like"/>
    <property type="match status" value="2"/>
</dbReference>
<evidence type="ECO:0000259" key="12">
    <source>
        <dbReference type="SMART" id="SM00776"/>
    </source>
</evidence>
<dbReference type="InterPro" id="IPR017853">
    <property type="entry name" value="GH"/>
</dbReference>
<evidence type="ECO:0000256" key="5">
    <source>
        <dbReference type="ARBA" id="ARBA00022729"/>
    </source>
</evidence>
<dbReference type="GO" id="GO:0005990">
    <property type="term" value="P:lactose catabolic process"/>
    <property type="evidence" value="ECO:0007669"/>
    <property type="project" value="TreeGrafter"/>
</dbReference>
<evidence type="ECO:0000313" key="15">
    <source>
        <dbReference type="Proteomes" id="UP000824017"/>
    </source>
</evidence>
<gene>
    <name evidence="14" type="ORF">H9817_09965</name>
</gene>
<dbReference type="GO" id="GO:0030246">
    <property type="term" value="F:carbohydrate binding"/>
    <property type="evidence" value="ECO:0007669"/>
    <property type="project" value="InterPro"/>
</dbReference>
<evidence type="ECO:0000256" key="2">
    <source>
        <dbReference type="ARBA" id="ARBA00007401"/>
    </source>
</evidence>
<feature type="domain" description="Beta galactosidase small chain/" evidence="13">
    <location>
        <begin position="1071"/>
        <end position="1343"/>
    </location>
</feature>
<dbReference type="PANTHER" id="PTHR46323">
    <property type="entry name" value="BETA-GALACTOSIDASE"/>
    <property type="match status" value="1"/>
</dbReference>
<evidence type="ECO:0000256" key="3">
    <source>
        <dbReference type="ARBA" id="ARBA00012756"/>
    </source>
</evidence>
<dbReference type="Pfam" id="PF13385">
    <property type="entry name" value="Laminin_G_3"/>
    <property type="match status" value="1"/>
</dbReference>
<dbReference type="InterPro" id="IPR011013">
    <property type="entry name" value="Gal_mutarotase_sf_dom"/>
</dbReference>
<dbReference type="Gene3D" id="2.60.120.1060">
    <property type="entry name" value="NPCBM/NEW2 domain"/>
    <property type="match status" value="1"/>
</dbReference>
<proteinExistence type="inferred from homology"/>
<organism evidence="14 15">
    <name type="scientific">Candidatus Mediterraneibacter stercorigallinarum</name>
    <dbReference type="NCBI Taxonomy" id="2838686"/>
    <lineage>
        <taxon>Bacteria</taxon>
        <taxon>Bacillati</taxon>
        <taxon>Bacillota</taxon>
        <taxon>Clostridia</taxon>
        <taxon>Lachnospirales</taxon>
        <taxon>Lachnospiraceae</taxon>
        <taxon>Mediterraneibacter</taxon>
    </lineage>
</organism>
<dbReference type="InterPro" id="IPR036156">
    <property type="entry name" value="Beta-gal/glucu_dom_sf"/>
</dbReference>
<dbReference type="InterPro" id="IPR008979">
    <property type="entry name" value="Galactose-bd-like_sf"/>
</dbReference>
<dbReference type="InterPro" id="IPR013783">
    <property type="entry name" value="Ig-like_fold"/>
</dbReference>
<evidence type="ECO:0000256" key="10">
    <source>
        <dbReference type="SAM" id="SignalP"/>
    </source>
</evidence>
<keyword evidence="6" id="KW-0378">Hydrolase</keyword>
<dbReference type="InterPro" id="IPR006104">
    <property type="entry name" value="Glyco_hydro_2_N"/>
</dbReference>
<evidence type="ECO:0000256" key="6">
    <source>
        <dbReference type="ARBA" id="ARBA00022801"/>
    </source>
</evidence>
<dbReference type="SUPFAM" id="SSF49303">
    <property type="entry name" value="beta-Galactosidase/glucuronidase domain"/>
    <property type="match status" value="2"/>
</dbReference>
<dbReference type="SUPFAM" id="SSF49899">
    <property type="entry name" value="Concanavalin A-like lectins/glucanases"/>
    <property type="match status" value="1"/>
</dbReference>
<dbReference type="InterPro" id="IPR050347">
    <property type="entry name" value="Bact_Beta-galactosidase"/>
</dbReference>
<evidence type="ECO:0000256" key="1">
    <source>
        <dbReference type="ARBA" id="ARBA00001412"/>
    </source>
</evidence>
<dbReference type="Pfam" id="PF02837">
    <property type="entry name" value="Glyco_hydro_2_N"/>
    <property type="match status" value="1"/>
</dbReference>
<dbReference type="InterPro" id="IPR013320">
    <property type="entry name" value="ConA-like_dom_sf"/>
</dbReference>
<dbReference type="InterPro" id="IPR006102">
    <property type="entry name" value="Ig-like_GH2"/>
</dbReference>
<dbReference type="PRINTS" id="PR00132">
    <property type="entry name" value="GLHYDRLASE2"/>
</dbReference>
<comment type="catalytic activity">
    <reaction evidence="1">
        <text>Hydrolysis of terminal non-reducing beta-D-galactose residues in beta-D-galactosides.</text>
        <dbReference type="EC" id="3.2.1.23"/>
    </reaction>
</comment>
<dbReference type="PANTHER" id="PTHR46323:SF2">
    <property type="entry name" value="BETA-GALACTOSIDASE"/>
    <property type="match status" value="1"/>
</dbReference>
<dbReference type="InterPro" id="IPR004199">
    <property type="entry name" value="B-gal_small/dom_5"/>
</dbReference>
<dbReference type="SUPFAM" id="SSF74650">
    <property type="entry name" value="Galactose mutarotase-like"/>
    <property type="match status" value="1"/>
</dbReference>
<reference evidence="14" key="1">
    <citation type="journal article" date="2021" name="PeerJ">
        <title>Extensive microbial diversity within the chicken gut microbiome revealed by metagenomics and culture.</title>
        <authorList>
            <person name="Gilroy R."/>
            <person name="Ravi A."/>
            <person name="Getino M."/>
            <person name="Pursley I."/>
            <person name="Horton D.L."/>
            <person name="Alikhan N.F."/>
            <person name="Baker D."/>
            <person name="Gharbi K."/>
            <person name="Hall N."/>
            <person name="Watson M."/>
            <person name="Adriaenssens E.M."/>
            <person name="Foster-Nyarko E."/>
            <person name="Jarju S."/>
            <person name="Secka A."/>
            <person name="Antonio M."/>
            <person name="Oren A."/>
            <person name="Chaudhuri R.R."/>
            <person name="La Ragione R."/>
            <person name="Hildebrand F."/>
            <person name="Pallen M.J."/>
        </authorList>
    </citation>
    <scope>NUCLEOTIDE SEQUENCE</scope>
    <source>
        <strain evidence="14">ChiGjej1B1-13045</strain>
    </source>
</reference>
<evidence type="ECO:0000256" key="7">
    <source>
        <dbReference type="ARBA" id="ARBA00023157"/>
    </source>
</evidence>
<dbReference type="SMART" id="SM00776">
    <property type="entry name" value="NPCBM"/>
    <property type="match status" value="1"/>
</dbReference>
<dbReference type="Pfam" id="PF16353">
    <property type="entry name" value="LacZ_4"/>
    <property type="match status" value="1"/>
</dbReference>
<protein>
    <recommendedName>
        <fullName evidence="4">Beta-galactosidase</fullName>
        <ecNumber evidence="3">3.2.1.23</ecNumber>
    </recommendedName>
    <alternativeName>
        <fullName evidence="9">Lactase</fullName>
    </alternativeName>
</protein>